<keyword evidence="2" id="KW-1185">Reference proteome</keyword>
<reference evidence="2" key="1">
    <citation type="submission" date="2016-11" db="EMBL/GenBank/DDBJ databases">
        <authorList>
            <person name="Varghese N."/>
            <person name="Submissions S."/>
        </authorList>
    </citation>
    <scope>NUCLEOTIDE SEQUENCE [LARGE SCALE GENOMIC DNA]</scope>
    <source>
        <strain evidence="2">DSM 8595</strain>
    </source>
</reference>
<gene>
    <name evidence="1" type="ORF">SAMN05443544_2239</name>
</gene>
<protein>
    <submittedName>
        <fullName evidence="1">Uncharacterized protein</fullName>
    </submittedName>
</protein>
<proteinExistence type="predicted"/>
<dbReference type="STRING" id="232089.SAMN05443544_2239"/>
<evidence type="ECO:0000313" key="2">
    <source>
        <dbReference type="Proteomes" id="UP000184699"/>
    </source>
</evidence>
<organism evidence="1 2">
    <name type="scientific">Agromyces cerinus subsp. cerinus</name>
    <dbReference type="NCBI Taxonomy" id="232089"/>
    <lineage>
        <taxon>Bacteria</taxon>
        <taxon>Bacillati</taxon>
        <taxon>Actinomycetota</taxon>
        <taxon>Actinomycetes</taxon>
        <taxon>Micrococcales</taxon>
        <taxon>Microbacteriaceae</taxon>
        <taxon>Agromyces</taxon>
    </lineage>
</organism>
<sequence length="265" mass="29433">MTCLQSSTCAIKHTFSQPHQHASGAVRVSCPLDERMRVRIVEVLQPPYQPLSEAQPLPIREQQEGGGVLEDARCNRILLGGVAHTCKVIDCGRQLVSQLGRLRDAQRFGAQVESRAGALLKRGQCVGSHERNTSHPHIDGHGATLHGFTIEPLVQRRRIVEKRFDQPSVAFKRDRRVGDPIRVVDRDVEIGCRCRGAGRDASRENRGRCSGMFRCEVSPRDFKCISPRWICGSLLSSLDAHAGQPTPADSLALRRPADVDERLRV</sequence>
<name>A0A1N6G2H1_9MICO</name>
<dbReference type="Proteomes" id="UP000184699">
    <property type="component" value="Unassembled WGS sequence"/>
</dbReference>
<accession>A0A1N6G2H1</accession>
<dbReference type="EMBL" id="FSRJ01000003">
    <property type="protein sequence ID" value="SIO01734.1"/>
    <property type="molecule type" value="Genomic_DNA"/>
</dbReference>
<evidence type="ECO:0000313" key="1">
    <source>
        <dbReference type="EMBL" id="SIO01734.1"/>
    </source>
</evidence>
<dbReference type="AlphaFoldDB" id="A0A1N6G2H1"/>